<protein>
    <submittedName>
        <fullName evidence="2">Uncharacterized protein</fullName>
    </submittedName>
</protein>
<name>A0AC58INH6_DANRE</name>
<sequence>MGKPVLLYVIGLLSFLASETDATAPTDFLPFGNGDTLNPVSDDGSSPAITLTQPITYFGNTYNIVFVNNNGQLTFTAPLYEYNPMVKSERDIIAPLWTDLDNTQGGNISYRVFTSSDVLAQATAAVNQNFPSIPFVATSLFVATWVNVPYFDDEGVVTVQVALVYNLQRTFILFNYASTPATTGNWMAGFHSMILHRSFTIPVNAVSELASSSNININGQWSFHVDGAQTLPANFLEPDGKILNPAADNGSSGAIILQQPFKYFGRTYSQIFVSNNGYLSFTDPLSGNTLTLNSGKDIIAPLWTHLDNTYGGSISYSKSASSNVLAQITAAVKQYFPNIPFAATSVFVATWVGVPYYSGAGLVSFQVVLAYNVHRSFVLTYYGDVAQTGQQWQAGYSTVDSVSSFISPKNTVSELASRSNINVTGCWAYQVDGSPNLPANFLPFGNGEIVTPRSDNASSEAIVLQQPFKYFGRTLNQTYVNNNGLLTFTKPPTDCIPLLNSGRDVIAPLWTHFDNRRGGTISYREDTSSAVLAQVTAAVKQYFPNIAFAASSAFVVTWDSVPYYNGAGVATFQVVLVSSVQRSFILLNYGNISEPKQTWVAGYGTVDSVNSFTIEVSNASALSYSSNTNVNGRSSFQVDGTPNLPSNFLPSGDGEVVNPTSDDGSSGAIFLQQPFKYFGRTYNQIFLNSNGFLTFTGPLSAYNSSLVSGRDIIAPLWTQLDSRHGGTISYINTASSKVLAQVNTVVKQNFPNIPFAATSAFVATWDSVPYYNGGGVVSFQVVLVYNVHRSFILIYYGNVAQKGQPWQAGYSTVDSVSSFTTPTNSVSELSSSSNVNVTGFWALQVDGSPNLPANFLPFGNGEVVTPRLDNASSDAIVLQQPFKYFGRTLNQTYVNNNGLLTFTKPPTDCIPLLNSGRDVIAPLWTHFDNRQGGTISYREDTSSAVLAQVTAAVKQYFPNAAFTALSAFVVTWDSVPYYNGAGVRSKHCFSVN</sequence>
<evidence type="ECO:0000313" key="1">
    <source>
        <dbReference type="Proteomes" id="UP000000437"/>
    </source>
</evidence>
<evidence type="ECO:0000313" key="2">
    <source>
        <dbReference type="RefSeq" id="XP_073795787.1"/>
    </source>
</evidence>
<organism evidence="1 2">
    <name type="scientific">Danio rerio</name>
    <name type="common">Zebrafish</name>
    <name type="synonym">Brachydanio rerio</name>
    <dbReference type="NCBI Taxonomy" id="7955"/>
    <lineage>
        <taxon>Eukaryota</taxon>
        <taxon>Metazoa</taxon>
        <taxon>Chordata</taxon>
        <taxon>Craniata</taxon>
        <taxon>Vertebrata</taxon>
        <taxon>Euteleostomi</taxon>
        <taxon>Actinopterygii</taxon>
        <taxon>Neopterygii</taxon>
        <taxon>Teleostei</taxon>
        <taxon>Ostariophysi</taxon>
        <taxon>Cypriniformes</taxon>
        <taxon>Danionidae</taxon>
        <taxon>Danioninae</taxon>
        <taxon>Danio</taxon>
    </lineage>
</organism>
<dbReference type="Proteomes" id="UP000000437">
    <property type="component" value="Chromosome 23"/>
</dbReference>
<keyword evidence="1" id="KW-1185">Reference proteome</keyword>
<accession>A0AC58INH6</accession>
<reference evidence="2" key="1">
    <citation type="submission" date="2025-08" db="UniProtKB">
        <authorList>
            <consortium name="RefSeq"/>
        </authorList>
    </citation>
    <scope>IDENTIFICATION</scope>
    <source>
        <strain evidence="2">Tuebingen</strain>
        <tissue evidence="2">Fibroblasts and whole tissue</tissue>
    </source>
</reference>
<gene>
    <name evidence="2" type="primary">LOC137489164</name>
</gene>
<proteinExistence type="predicted"/>
<dbReference type="RefSeq" id="XP_073795787.1">
    <property type="nucleotide sequence ID" value="XM_073939686.1"/>
</dbReference>